<feature type="transmembrane region" description="Helical" evidence="1">
    <location>
        <begin position="27"/>
        <end position="47"/>
    </location>
</feature>
<keyword evidence="1" id="KW-0472">Membrane</keyword>
<keyword evidence="1" id="KW-1133">Transmembrane helix</keyword>
<keyword evidence="1" id="KW-0812">Transmembrane</keyword>
<gene>
    <name evidence="2" type="ORF">WCN91_14140</name>
</gene>
<dbReference type="Proteomes" id="UP001447008">
    <property type="component" value="Unassembled WGS sequence"/>
</dbReference>
<comment type="caution">
    <text evidence="2">The sequence shown here is derived from an EMBL/GenBank/DDBJ whole genome shotgun (WGS) entry which is preliminary data.</text>
</comment>
<organism evidence="2 3">
    <name type="scientific">Pseudoalteromonas qingdaonensis</name>
    <dbReference type="NCBI Taxonomy" id="3131913"/>
    <lineage>
        <taxon>Bacteria</taxon>
        <taxon>Pseudomonadati</taxon>
        <taxon>Pseudomonadota</taxon>
        <taxon>Gammaproteobacteria</taxon>
        <taxon>Alteromonadales</taxon>
        <taxon>Pseudoalteromonadaceae</taxon>
        <taxon>Pseudoalteromonas</taxon>
    </lineage>
</organism>
<protein>
    <submittedName>
        <fullName evidence="2">Uncharacterized protein</fullName>
    </submittedName>
</protein>
<sequence length="484" mass="53789">MGEDKKASLDQQLQQQTSARGAKLNTYMLVVAVTLALMLAVSVWHALSDDVAEPLAQVTSVPSAELAIPLDSAANDALREQVQQAILTFEQQHQALLTNDQVIAFAPELQIQASAAFDAALMAFAQGQFRQAQASLQQADELATGLSAQWQQAIDSWYQQALKALEQQRPQEARLYVDKMYALNKEDARIDTLQQQIQAFAQQQSLRRDYQGAIAERNIDKQAAVLKQLVALQPENKELQDKLNVAEESIRKRQISQAVKEAQQALLQQDFSVAERAITQLQRLKADGDTLNLLRAQLSKQQRQLSTERTRALLVAASEQQQWQQVESLAQQYLARTPGDSIITHLLNRAEQVLAAQRALSVYTARPERLSDSNIRAQAEAAAAKAQPYAPYSRQLSDSLDELKQHLSHFSTPIAVTLLSDEQTQVRIYGGDQLGEFAQKQVMLLPGSYTLEGRRTGYVSVKYELEVSAADTPITLTIACTKRI</sequence>
<dbReference type="SUPFAM" id="SSF48452">
    <property type="entry name" value="TPR-like"/>
    <property type="match status" value="1"/>
</dbReference>
<evidence type="ECO:0000256" key="1">
    <source>
        <dbReference type="SAM" id="Phobius"/>
    </source>
</evidence>
<dbReference type="InterPro" id="IPR011990">
    <property type="entry name" value="TPR-like_helical_dom_sf"/>
</dbReference>
<dbReference type="RefSeq" id="WP_342680025.1">
    <property type="nucleotide sequence ID" value="NZ_JBCGCU010000021.1"/>
</dbReference>
<evidence type="ECO:0000313" key="3">
    <source>
        <dbReference type="Proteomes" id="UP001447008"/>
    </source>
</evidence>
<accession>A0ABU9MZ78</accession>
<reference evidence="2 3" key="1">
    <citation type="submission" date="2024-03" db="EMBL/GenBank/DDBJ databases">
        <title>Pseudoalteromonas qingdaonensis sp. nov., isolated from the intestines of marine benthic organisms.</title>
        <authorList>
            <person name="Lin X."/>
            <person name="Fang S."/>
            <person name="Hu X."/>
        </authorList>
    </citation>
    <scope>NUCLEOTIDE SEQUENCE [LARGE SCALE GENOMIC DNA]</scope>
    <source>
        <strain evidence="2 3">YIC-827</strain>
    </source>
</reference>
<dbReference type="Gene3D" id="1.25.40.10">
    <property type="entry name" value="Tetratricopeptide repeat domain"/>
    <property type="match status" value="1"/>
</dbReference>
<keyword evidence="3" id="KW-1185">Reference proteome</keyword>
<proteinExistence type="predicted"/>
<evidence type="ECO:0000313" key="2">
    <source>
        <dbReference type="EMBL" id="MEM0516541.1"/>
    </source>
</evidence>
<dbReference type="EMBL" id="JBCGCU010000021">
    <property type="protein sequence ID" value="MEM0516541.1"/>
    <property type="molecule type" value="Genomic_DNA"/>
</dbReference>
<name>A0ABU9MZ78_9GAMM</name>